<dbReference type="SUPFAM" id="SSF55326">
    <property type="entry name" value="PurM N-terminal domain-like"/>
    <property type="match status" value="2"/>
</dbReference>
<feature type="binding site" evidence="8">
    <location>
        <begin position="318"/>
        <end position="320"/>
    </location>
    <ligand>
        <name>substrate</name>
    </ligand>
</feature>
<dbReference type="Gene3D" id="3.30.1330.10">
    <property type="entry name" value="PurM-like, N-terminal domain"/>
    <property type="match status" value="2"/>
</dbReference>
<evidence type="ECO:0000256" key="1">
    <source>
        <dbReference type="ARBA" id="ARBA00022490"/>
    </source>
</evidence>
<feature type="binding site" evidence="8">
    <location>
        <position position="539"/>
    </location>
    <ligand>
        <name>Mg(2+)</name>
        <dbReference type="ChEBI" id="CHEBI:18420"/>
        <label>1</label>
    </ligand>
</feature>
<dbReference type="SUPFAM" id="SSF56042">
    <property type="entry name" value="PurM C-terminal domain-like"/>
    <property type="match status" value="2"/>
</dbReference>
<gene>
    <name evidence="8 12" type="primary">purL</name>
    <name evidence="12" type="ORF">ACFO26_04830</name>
</gene>
<evidence type="ECO:0000313" key="13">
    <source>
        <dbReference type="Proteomes" id="UP001595987"/>
    </source>
</evidence>
<evidence type="ECO:0000256" key="4">
    <source>
        <dbReference type="ARBA" id="ARBA00022741"/>
    </source>
</evidence>
<feature type="binding site" evidence="8">
    <location>
        <position position="274"/>
    </location>
    <ligand>
        <name>Mg(2+)</name>
        <dbReference type="ChEBI" id="CHEBI:18420"/>
        <label>2</label>
    </ligand>
</feature>
<feature type="binding site" evidence="8">
    <location>
        <position position="538"/>
    </location>
    <ligand>
        <name>ATP</name>
        <dbReference type="ChEBI" id="CHEBI:30616"/>
    </ligand>
</feature>
<evidence type="ECO:0000256" key="3">
    <source>
        <dbReference type="ARBA" id="ARBA00022723"/>
    </source>
</evidence>
<feature type="domain" description="Phosphoribosylformylglycinamidine synthase linker" evidence="11">
    <location>
        <begin position="10"/>
        <end position="57"/>
    </location>
</feature>
<comment type="caution">
    <text evidence="8">Lacks conserved residue(s) required for the propagation of feature annotation.</text>
</comment>
<dbReference type="NCBIfam" id="TIGR01736">
    <property type="entry name" value="FGAM_synth_II"/>
    <property type="match status" value="1"/>
</dbReference>
<feature type="binding site" evidence="8">
    <location>
        <position position="56"/>
    </location>
    <ligand>
        <name>ATP</name>
        <dbReference type="ChEBI" id="CHEBI:30616"/>
    </ligand>
</feature>
<feature type="binding site" evidence="8">
    <location>
        <begin position="98"/>
        <end position="101"/>
    </location>
    <ligand>
        <name>substrate</name>
    </ligand>
</feature>
<keyword evidence="3 8" id="KW-0479">Metal-binding</keyword>
<evidence type="ECO:0000259" key="10">
    <source>
        <dbReference type="Pfam" id="PF02769"/>
    </source>
</evidence>
<evidence type="ECO:0000256" key="8">
    <source>
        <dbReference type="HAMAP-Rule" id="MF_00420"/>
    </source>
</evidence>
<proteinExistence type="inferred from homology"/>
<dbReference type="PANTHER" id="PTHR43555:SF1">
    <property type="entry name" value="PHOSPHORIBOSYLFORMYLGLYCINAMIDINE SYNTHASE SUBUNIT PURL"/>
    <property type="match status" value="1"/>
</dbReference>
<dbReference type="PANTHER" id="PTHR43555">
    <property type="entry name" value="PHOSPHORIBOSYLFORMYLGLYCINAMIDINE SYNTHASE SUBUNIT PURL"/>
    <property type="match status" value="1"/>
</dbReference>
<keyword evidence="5 8" id="KW-0658">Purine biosynthesis</keyword>
<feature type="binding site" evidence="8">
    <location>
        <position position="541"/>
    </location>
    <ligand>
        <name>substrate</name>
    </ligand>
</feature>
<dbReference type="CDD" id="cd02204">
    <property type="entry name" value="PurL_repeat2"/>
    <property type="match status" value="1"/>
</dbReference>
<comment type="function">
    <text evidence="8">Part of the phosphoribosylformylglycinamidine synthase complex involved in the purines biosynthetic pathway. Catalyzes the ATP-dependent conversion of formylglycinamide ribonucleotide (FGAR) and glutamine to yield formylglycinamidine ribonucleotide (FGAM) and glutamate. The FGAM synthase complex is composed of three subunits. PurQ produces an ammonia molecule by converting glutamine to glutamate. PurL transfers the ammonia molecule to FGAR to form FGAM in an ATP-dependent manner. PurS interacts with PurQ and PurL and is thought to assist in the transfer of the ammonia molecule from PurQ to PurL.</text>
</comment>
<comment type="subcellular location">
    <subcellularLocation>
        <location evidence="8">Cytoplasm</location>
    </subcellularLocation>
</comment>
<comment type="pathway">
    <text evidence="8">Purine metabolism; IMP biosynthesis via de novo pathway; 5-amino-1-(5-phospho-D-ribosyl)imidazole from N(2)-formyl-N(1)-(5-phospho-D-ribosyl)glycinamide: step 1/2.</text>
</comment>
<dbReference type="InterPro" id="IPR036676">
    <property type="entry name" value="PurM-like_C_sf"/>
</dbReference>
<reference evidence="13" key="1">
    <citation type="journal article" date="2019" name="Int. J. Syst. Evol. Microbiol.">
        <title>The Global Catalogue of Microorganisms (GCM) 10K type strain sequencing project: providing services to taxonomists for standard genome sequencing and annotation.</title>
        <authorList>
            <consortium name="The Broad Institute Genomics Platform"/>
            <consortium name="The Broad Institute Genome Sequencing Center for Infectious Disease"/>
            <person name="Wu L."/>
            <person name="Ma J."/>
        </authorList>
    </citation>
    <scope>NUCLEOTIDE SEQUENCE [LARGE SCALE GENOMIC DNA]</scope>
    <source>
        <strain evidence="13">CCUG 63287</strain>
    </source>
</reference>
<dbReference type="Pfam" id="PF00586">
    <property type="entry name" value="AIRS"/>
    <property type="match status" value="2"/>
</dbReference>
<dbReference type="Proteomes" id="UP001595987">
    <property type="component" value="Unassembled WGS sequence"/>
</dbReference>
<dbReference type="Pfam" id="PF18072">
    <property type="entry name" value="FGAR-AT_linker"/>
    <property type="match status" value="1"/>
</dbReference>
<organism evidence="12 13">
    <name type="scientific">Lactococcus nasutitermitis</name>
    <dbReference type="NCBI Taxonomy" id="1652957"/>
    <lineage>
        <taxon>Bacteria</taxon>
        <taxon>Bacillati</taxon>
        <taxon>Bacillota</taxon>
        <taxon>Bacilli</taxon>
        <taxon>Lactobacillales</taxon>
        <taxon>Streptococcaceae</taxon>
        <taxon>Lactococcus</taxon>
    </lineage>
</organism>
<evidence type="ECO:0000256" key="7">
    <source>
        <dbReference type="ARBA" id="ARBA00022842"/>
    </source>
</evidence>
<feature type="domain" description="PurM-like N-terminal" evidence="9">
    <location>
        <begin position="444"/>
        <end position="563"/>
    </location>
</feature>
<sequence>MTIELSPEEIRETAIYRDWGMTDAEYAKVQEILGGRLPNFTECGMYAVMWSEHCCYKNSKPVLKKFPTTGKQVLMGPGEGAGVVDIGDGLAVVFKAESHNHPSYVEPYEGAATGSGGIIRDIFSMGARPIAILDSLRFGQIDNAHTRHIMDQVVAGIAGYGNCIGIPTVGGEVAFDESYTGNPLVNVLCVGLIEQKNIQKGQAKGVGNSIFYVGAKTGRDGIHGASFASKTFGSGNETQRSAVQVGDPFMEKLLLEACIEVINEHGDVLVGIQDMGAAGLVSSTSEMASKAGSGMILNLDNVPQRETEMIPYEMMLSESQERMVLCVKEGHEQEIIDVFKKYELDAVNIGEVTDDGFYTLYHKGEMVAKVPVDSLAEDAPVYYRESQVPARIAEFDALPKWTPEFDDVNDVFKKLLAQPTIASKRSIYETYDSRVMTNTVVAPGSDAAVLRVRGTRKALAMTTDCNARYLYLDPEKGGAIAVAEAARNIVASGGKPLAITDCLNFGNPEKPEQFWELTTAADGISRACLALDTPVISGNVSLYNETSGTAILPTPMIGMVGLIADTDDITTQAFKQAGDVIVLIGDTGDDFSGSEIQKMLTGEISGTVTFDLDAEKKNQDFVLTAIKSGLIQSAHDLSEGGLAVALAESAFDGEFGVDVSAELTNEQLFSETQGRFVISVKFDAIEKLEKLAFDSSVKFDRLGEVTGDGVLSINGISVKTDEALKIYENALPELMK</sequence>
<dbReference type="CDD" id="cd02203">
    <property type="entry name" value="PurL_repeat1"/>
    <property type="match status" value="1"/>
</dbReference>
<protein>
    <recommendedName>
        <fullName evidence="8">Phosphoribosylformylglycinamidine synthase subunit PurL</fullName>
        <shortName evidence="8">FGAM synthase</shortName>
        <ecNumber evidence="8">6.3.5.3</ecNumber>
    </recommendedName>
    <alternativeName>
        <fullName evidence="8">Formylglycinamide ribonucleotide amidotransferase subunit II</fullName>
        <shortName evidence="8">FGAR amidotransferase II</shortName>
        <shortName evidence="8">FGAR-AT II</shortName>
    </alternativeName>
    <alternativeName>
        <fullName evidence="8">Glutamine amidotransferase PurL</fullName>
    </alternativeName>
    <alternativeName>
        <fullName evidence="8">Phosphoribosylformylglycinamidine synthase subunit II</fullName>
    </alternativeName>
</protein>
<dbReference type="InterPro" id="IPR010918">
    <property type="entry name" value="PurM-like_C_dom"/>
</dbReference>
<keyword evidence="13" id="KW-1185">Reference proteome</keyword>
<evidence type="ECO:0000259" key="9">
    <source>
        <dbReference type="Pfam" id="PF00586"/>
    </source>
</evidence>
<feature type="active site" evidence="8">
    <location>
        <position position="53"/>
    </location>
</feature>
<keyword evidence="7 8" id="KW-0460">Magnesium</keyword>
<feature type="binding site" evidence="8">
    <location>
        <position position="97"/>
    </location>
    <ligand>
        <name>Mg(2+)</name>
        <dbReference type="ChEBI" id="CHEBI:18420"/>
        <label>1</label>
    </ligand>
</feature>
<keyword evidence="2 8" id="KW-0436">Ligase</keyword>
<evidence type="ECO:0000313" key="12">
    <source>
        <dbReference type="EMBL" id="MFC4652226.1"/>
    </source>
</evidence>
<feature type="binding site" evidence="8">
    <location>
        <position position="244"/>
    </location>
    <ligand>
        <name>substrate</name>
    </ligand>
</feature>
<dbReference type="RefSeq" id="WP_213535295.1">
    <property type="nucleotide sequence ID" value="NZ_BOVQ01000004.1"/>
</dbReference>
<dbReference type="InterPro" id="IPR016188">
    <property type="entry name" value="PurM-like_N"/>
</dbReference>
<feature type="active site" description="Proton acceptor" evidence="8">
    <location>
        <position position="99"/>
    </location>
</feature>
<feature type="binding site" evidence="8">
    <location>
        <position position="121"/>
    </location>
    <ligand>
        <name>Mg(2+)</name>
        <dbReference type="ChEBI" id="CHEBI:18420"/>
        <label>2</label>
    </ligand>
</feature>
<comment type="caution">
    <text evidence="12">The sequence shown here is derived from an EMBL/GenBank/DDBJ whole genome shotgun (WGS) entry which is preliminary data.</text>
</comment>
<evidence type="ECO:0000256" key="6">
    <source>
        <dbReference type="ARBA" id="ARBA00022840"/>
    </source>
</evidence>
<dbReference type="Gene3D" id="3.90.650.10">
    <property type="entry name" value="PurM-like C-terminal domain"/>
    <property type="match status" value="2"/>
</dbReference>
<keyword evidence="1 8" id="KW-0963">Cytoplasm</keyword>
<dbReference type="InterPro" id="IPR010074">
    <property type="entry name" value="PRibForGlyAmidine_synth_PurL"/>
</dbReference>
<keyword evidence="6 8" id="KW-0067">ATP-binding</keyword>
<comment type="catalytic activity">
    <reaction evidence="8">
        <text>N(2)-formyl-N(1)-(5-phospho-beta-D-ribosyl)glycinamide + L-glutamine + ATP + H2O = 2-formamido-N(1)-(5-O-phospho-beta-D-ribosyl)acetamidine + L-glutamate + ADP + phosphate + H(+)</text>
        <dbReference type="Rhea" id="RHEA:17129"/>
        <dbReference type="ChEBI" id="CHEBI:15377"/>
        <dbReference type="ChEBI" id="CHEBI:15378"/>
        <dbReference type="ChEBI" id="CHEBI:29985"/>
        <dbReference type="ChEBI" id="CHEBI:30616"/>
        <dbReference type="ChEBI" id="CHEBI:43474"/>
        <dbReference type="ChEBI" id="CHEBI:58359"/>
        <dbReference type="ChEBI" id="CHEBI:147286"/>
        <dbReference type="ChEBI" id="CHEBI:147287"/>
        <dbReference type="ChEBI" id="CHEBI:456216"/>
        <dbReference type="EC" id="6.3.5.3"/>
    </reaction>
</comment>
<feature type="binding site" evidence="8">
    <location>
        <position position="95"/>
    </location>
    <ligand>
        <name>ATP</name>
        <dbReference type="ChEBI" id="CHEBI:30616"/>
    </ligand>
</feature>
<dbReference type="EC" id="6.3.5.3" evidence="8"/>
<feature type="domain" description="PurM-like N-terminal" evidence="9">
    <location>
        <begin position="78"/>
        <end position="193"/>
    </location>
</feature>
<comment type="subunit">
    <text evidence="8">Monomer. Part of the FGAM synthase complex composed of 1 PurL, 1 PurQ and 2 PurS subunits.</text>
</comment>
<feature type="binding site" evidence="8">
    <location>
        <position position="501"/>
    </location>
    <ligand>
        <name>ATP</name>
        <dbReference type="ChEBI" id="CHEBI:30616"/>
    </ligand>
</feature>
<dbReference type="PIRSF" id="PIRSF001587">
    <property type="entry name" value="FGAM_synthase_II"/>
    <property type="match status" value="1"/>
</dbReference>
<dbReference type="InterPro" id="IPR041609">
    <property type="entry name" value="PurL_linker"/>
</dbReference>
<keyword evidence="4 8" id="KW-0547">Nucleotide-binding</keyword>
<dbReference type="NCBIfam" id="NF002290">
    <property type="entry name" value="PRK01213.1"/>
    <property type="match status" value="1"/>
</dbReference>
<evidence type="ECO:0000259" key="11">
    <source>
        <dbReference type="Pfam" id="PF18072"/>
    </source>
</evidence>
<comment type="similarity">
    <text evidence="8">Belongs to the FGAMS family.</text>
</comment>
<accession>A0ABV9JCP7</accession>
<name>A0ABV9JCP7_9LACT</name>
<feature type="domain" description="PurM-like C-terminal" evidence="10">
    <location>
        <begin position="206"/>
        <end position="361"/>
    </location>
</feature>
<dbReference type="InterPro" id="IPR036921">
    <property type="entry name" value="PurM-like_N_sf"/>
</dbReference>
<evidence type="ECO:0000256" key="2">
    <source>
        <dbReference type="ARBA" id="ARBA00022598"/>
    </source>
</evidence>
<feature type="binding site" evidence="8">
    <location>
        <position position="120"/>
    </location>
    <ligand>
        <name>substrate</name>
    </ligand>
</feature>
<dbReference type="Pfam" id="PF02769">
    <property type="entry name" value="AIRS_C"/>
    <property type="match status" value="2"/>
</dbReference>
<dbReference type="GO" id="GO:0004642">
    <property type="term" value="F:phosphoribosylformylglycinamidine synthase activity"/>
    <property type="evidence" value="ECO:0007669"/>
    <property type="project" value="UniProtKB-EC"/>
</dbReference>
<dbReference type="EMBL" id="JBHSGD010000005">
    <property type="protein sequence ID" value="MFC4652226.1"/>
    <property type="molecule type" value="Genomic_DNA"/>
</dbReference>
<evidence type="ECO:0000256" key="5">
    <source>
        <dbReference type="ARBA" id="ARBA00022755"/>
    </source>
</evidence>
<feature type="domain" description="PurM-like C-terminal" evidence="10">
    <location>
        <begin position="576"/>
        <end position="712"/>
    </location>
</feature>
<dbReference type="HAMAP" id="MF_00420">
    <property type="entry name" value="PurL_2"/>
    <property type="match status" value="1"/>
</dbReference>